<dbReference type="EMBL" id="PDDY01000001">
    <property type="protein sequence ID" value="PEH40935.1"/>
    <property type="molecule type" value="Genomic_DNA"/>
</dbReference>
<evidence type="ECO:0000313" key="2">
    <source>
        <dbReference type="EMBL" id="PEH40935.1"/>
    </source>
</evidence>
<dbReference type="InterPro" id="IPR001466">
    <property type="entry name" value="Beta-lactam-related"/>
</dbReference>
<sequence>MSTRIPRRQWLKGASGLLAAASLGRLANREARAAEASAAAPLDIRSLGASPRAALDACLQKAVDDGTLKSVVAMAATERGLAYQGARGPANAAGEPIGPDTVFWMLSMTKAITATACMQLIEQGRLALDQPAAEILPQLKAPQVLEGFDAAGQPRLRPARRAITVRHLLTHTSGYTYSIWSEALGRYEQVTGMPDIGYSLNGAFAAPLEFEPGERWQYGIGMDWVGKLVEAVTDQSLEVAFRERIFAPLGMRDTGFLIGSAQKRRVATLHRRQADGSLRPEPFETNQRPEFFMGGGGLFSTPRDYLAFLQMLLNGGAWRGERLLRPDTVASMFRNQIGDLQVREMKTAQPAWSNSFDQFPGATHKWGLSFDLNSEPGPHGRGAGSGSWAGLLNTYFWIDPVKRVTGALFTQMLPFYDARVVDLYGRFERGLYDGLGRA</sequence>
<dbReference type="AlphaFoldDB" id="A0A2A7SCC2"/>
<dbReference type="GO" id="GO:0016787">
    <property type="term" value="F:hydrolase activity"/>
    <property type="evidence" value="ECO:0007669"/>
    <property type="project" value="UniProtKB-KW"/>
</dbReference>
<dbReference type="InterPro" id="IPR012338">
    <property type="entry name" value="Beta-lactam/transpept-like"/>
</dbReference>
<organism evidence="2 3">
    <name type="scientific">Burkholderia gladioli</name>
    <name type="common">Pseudomonas marginata</name>
    <name type="synonym">Phytomonas marginata</name>
    <dbReference type="NCBI Taxonomy" id="28095"/>
    <lineage>
        <taxon>Bacteria</taxon>
        <taxon>Pseudomonadati</taxon>
        <taxon>Pseudomonadota</taxon>
        <taxon>Betaproteobacteria</taxon>
        <taxon>Burkholderiales</taxon>
        <taxon>Burkholderiaceae</taxon>
        <taxon>Burkholderia</taxon>
    </lineage>
</organism>
<dbReference type="InterPro" id="IPR050789">
    <property type="entry name" value="Diverse_Enzym_Activities"/>
</dbReference>
<protein>
    <submittedName>
        <fullName evidence="2">Serine hydrolase</fullName>
    </submittedName>
</protein>
<dbReference type="RefSeq" id="WP_096752024.1">
    <property type="nucleotide sequence ID" value="NZ_CADEPO010000010.1"/>
</dbReference>
<dbReference type="Proteomes" id="UP000220629">
    <property type="component" value="Unassembled WGS sequence"/>
</dbReference>
<evidence type="ECO:0000259" key="1">
    <source>
        <dbReference type="Pfam" id="PF00144"/>
    </source>
</evidence>
<dbReference type="Pfam" id="PF00144">
    <property type="entry name" value="Beta-lactamase"/>
    <property type="match status" value="1"/>
</dbReference>
<evidence type="ECO:0000313" key="3">
    <source>
        <dbReference type="Proteomes" id="UP000220629"/>
    </source>
</evidence>
<proteinExistence type="predicted"/>
<dbReference type="PANTHER" id="PTHR43283">
    <property type="entry name" value="BETA-LACTAMASE-RELATED"/>
    <property type="match status" value="1"/>
</dbReference>
<dbReference type="PROSITE" id="PS51318">
    <property type="entry name" value="TAT"/>
    <property type="match status" value="1"/>
</dbReference>
<accession>A0A2A7SCC2</accession>
<dbReference type="SUPFAM" id="SSF56601">
    <property type="entry name" value="beta-lactamase/transpeptidase-like"/>
    <property type="match status" value="1"/>
</dbReference>
<dbReference type="PANTHER" id="PTHR43283:SF3">
    <property type="entry name" value="BETA-LACTAMASE FAMILY PROTEIN (AFU_ORTHOLOGUE AFUA_5G07500)"/>
    <property type="match status" value="1"/>
</dbReference>
<name>A0A2A7SCC2_BURGA</name>
<feature type="domain" description="Beta-lactamase-related" evidence="1">
    <location>
        <begin position="55"/>
        <end position="420"/>
    </location>
</feature>
<comment type="caution">
    <text evidence="2">The sequence shown here is derived from an EMBL/GenBank/DDBJ whole genome shotgun (WGS) entry which is preliminary data.</text>
</comment>
<dbReference type="InterPro" id="IPR006311">
    <property type="entry name" value="TAT_signal"/>
</dbReference>
<keyword evidence="2" id="KW-0378">Hydrolase</keyword>
<gene>
    <name evidence="2" type="ORF">CRM94_01465</name>
</gene>
<dbReference type="Gene3D" id="3.40.710.10">
    <property type="entry name" value="DD-peptidase/beta-lactamase superfamily"/>
    <property type="match status" value="1"/>
</dbReference>
<reference evidence="3" key="1">
    <citation type="submission" date="2017-09" db="EMBL/GenBank/DDBJ databases">
        <title>FDA dAtabase for Regulatory Grade micrObial Sequences (FDA-ARGOS): Supporting development and validation of Infectious Disease Dx tests.</title>
        <authorList>
            <person name="Minogue T."/>
            <person name="Wolcott M."/>
            <person name="Wasieloski L."/>
            <person name="Aguilar W."/>
            <person name="Moore D."/>
            <person name="Tallon L."/>
            <person name="Sadzewicz L."/>
            <person name="Ott S."/>
            <person name="Zhao X."/>
            <person name="Nagaraj S."/>
            <person name="Vavikolanu K."/>
            <person name="Aluvathingal J."/>
            <person name="Nadendla S."/>
            <person name="Sichtig H."/>
        </authorList>
    </citation>
    <scope>NUCLEOTIDE SEQUENCE [LARGE SCALE GENOMIC DNA]</scope>
    <source>
        <strain evidence="3">FDAARGOS_390</strain>
    </source>
</reference>